<protein>
    <submittedName>
        <fullName evidence="7">Oligosaccharide flippase family protein</fullName>
    </submittedName>
</protein>
<feature type="transmembrane region" description="Helical" evidence="6">
    <location>
        <begin position="117"/>
        <end position="135"/>
    </location>
</feature>
<feature type="transmembrane region" description="Helical" evidence="6">
    <location>
        <begin position="339"/>
        <end position="358"/>
    </location>
</feature>
<evidence type="ECO:0000313" key="7">
    <source>
        <dbReference type="EMBL" id="KAB1064287.1"/>
    </source>
</evidence>
<dbReference type="GO" id="GO:0005886">
    <property type="term" value="C:plasma membrane"/>
    <property type="evidence" value="ECO:0007669"/>
    <property type="project" value="UniProtKB-SubCell"/>
</dbReference>
<evidence type="ECO:0000256" key="4">
    <source>
        <dbReference type="ARBA" id="ARBA00022989"/>
    </source>
</evidence>
<dbReference type="Pfam" id="PF01943">
    <property type="entry name" value="Polysacc_synt"/>
    <property type="match status" value="1"/>
</dbReference>
<keyword evidence="3 6" id="KW-0812">Transmembrane</keyword>
<feature type="transmembrane region" description="Helical" evidence="6">
    <location>
        <begin position="89"/>
        <end position="111"/>
    </location>
</feature>
<sequence>MKLKYDQYIKQLMGVTGIHGVFLVTSFLTHILLSNYLPASQFGEYSFYSSLIQLFVVIALFGQHNYLTRELLKVRTGFSKGFSGITKKSLGYSAIAWSLLAGAFLGSNAIGWFNIEWPIVVLILLITGFIVVGTIRQAVQKAFDQVGVSQLPEKLLFSAVFLLTLSTGVFWLKLDLTILKVMFFSASAYFISQIAGVIIYASLKKKQPPKELEKAPESSSDKPATRWYFYFMSVIDIIDSNVDIYLIKYFEEYETVAIYSVVKRVAMLLHTIIYISNYALGPEVSKLYYSGQIQKLQATVARIVRMNLSFGAVALVVLLSFKNIILSLFGEFYHESITWTLYSVMMIAQFVNVALGAPNQVLSSTGFERYNLWVYAGGVLLQVVLGSIALHYYNITGMAIVTLISAFYWNGLTHFIMERKVGVKILPFNR</sequence>
<evidence type="ECO:0000256" key="3">
    <source>
        <dbReference type="ARBA" id="ARBA00022692"/>
    </source>
</evidence>
<evidence type="ECO:0000256" key="6">
    <source>
        <dbReference type="SAM" id="Phobius"/>
    </source>
</evidence>
<keyword evidence="4 6" id="KW-1133">Transmembrane helix</keyword>
<dbReference type="EMBL" id="WACR01000005">
    <property type="protein sequence ID" value="KAB1064287.1"/>
    <property type="molecule type" value="Genomic_DNA"/>
</dbReference>
<dbReference type="OrthoDB" id="5785171at2"/>
<keyword evidence="8" id="KW-1185">Reference proteome</keyword>
<feature type="transmembrane region" description="Helical" evidence="6">
    <location>
        <begin position="310"/>
        <end position="333"/>
    </location>
</feature>
<dbReference type="AlphaFoldDB" id="A0A6N6M7Q9"/>
<feature type="transmembrane region" description="Helical" evidence="6">
    <location>
        <begin position="45"/>
        <end position="68"/>
    </location>
</feature>
<feature type="transmembrane region" description="Helical" evidence="6">
    <location>
        <begin position="12"/>
        <end position="33"/>
    </location>
</feature>
<feature type="transmembrane region" description="Helical" evidence="6">
    <location>
        <begin position="370"/>
        <end position="393"/>
    </location>
</feature>
<dbReference type="RefSeq" id="WP_151167291.1">
    <property type="nucleotide sequence ID" value="NZ_WACR01000005.1"/>
</dbReference>
<dbReference type="InterPro" id="IPR002797">
    <property type="entry name" value="Polysacc_synth"/>
</dbReference>
<feature type="transmembrane region" description="Helical" evidence="6">
    <location>
        <begin position="178"/>
        <end position="203"/>
    </location>
</feature>
<gene>
    <name evidence="7" type="ORF">F3059_06190</name>
</gene>
<evidence type="ECO:0000256" key="2">
    <source>
        <dbReference type="ARBA" id="ARBA00022475"/>
    </source>
</evidence>
<organism evidence="7 8">
    <name type="scientific">Salibacter halophilus</name>
    <dbReference type="NCBI Taxonomy" id="1803916"/>
    <lineage>
        <taxon>Bacteria</taxon>
        <taxon>Pseudomonadati</taxon>
        <taxon>Bacteroidota</taxon>
        <taxon>Flavobacteriia</taxon>
        <taxon>Flavobacteriales</taxon>
        <taxon>Salibacteraceae</taxon>
        <taxon>Salibacter</taxon>
    </lineage>
</organism>
<accession>A0A6N6M7Q9</accession>
<comment type="subcellular location">
    <subcellularLocation>
        <location evidence="1">Cell membrane</location>
        <topology evidence="1">Multi-pass membrane protein</topology>
    </subcellularLocation>
</comment>
<dbReference type="InterPro" id="IPR050833">
    <property type="entry name" value="Poly_Biosynth_Transport"/>
</dbReference>
<dbReference type="PANTHER" id="PTHR30250">
    <property type="entry name" value="PST FAMILY PREDICTED COLANIC ACID TRANSPORTER"/>
    <property type="match status" value="1"/>
</dbReference>
<evidence type="ECO:0000313" key="8">
    <source>
        <dbReference type="Proteomes" id="UP000435357"/>
    </source>
</evidence>
<comment type="caution">
    <text evidence="7">The sequence shown here is derived from an EMBL/GenBank/DDBJ whole genome shotgun (WGS) entry which is preliminary data.</text>
</comment>
<keyword evidence="5 6" id="KW-0472">Membrane</keyword>
<name>A0A6N6M7Q9_9FLAO</name>
<keyword evidence="2" id="KW-1003">Cell membrane</keyword>
<reference evidence="7 8" key="1">
    <citation type="submission" date="2019-09" db="EMBL/GenBank/DDBJ databases">
        <title>Genomes of Cryomorphaceae.</title>
        <authorList>
            <person name="Bowman J.P."/>
        </authorList>
    </citation>
    <scope>NUCLEOTIDE SEQUENCE [LARGE SCALE GENOMIC DNA]</scope>
    <source>
        <strain evidence="7 8">KCTC 52047</strain>
    </source>
</reference>
<dbReference type="PANTHER" id="PTHR30250:SF11">
    <property type="entry name" value="O-ANTIGEN TRANSPORTER-RELATED"/>
    <property type="match status" value="1"/>
</dbReference>
<evidence type="ECO:0000256" key="1">
    <source>
        <dbReference type="ARBA" id="ARBA00004651"/>
    </source>
</evidence>
<proteinExistence type="predicted"/>
<feature type="transmembrane region" description="Helical" evidence="6">
    <location>
        <begin position="155"/>
        <end position="172"/>
    </location>
</feature>
<evidence type="ECO:0000256" key="5">
    <source>
        <dbReference type="ARBA" id="ARBA00023136"/>
    </source>
</evidence>
<dbReference type="Proteomes" id="UP000435357">
    <property type="component" value="Unassembled WGS sequence"/>
</dbReference>
<feature type="transmembrane region" description="Helical" evidence="6">
    <location>
        <begin position="399"/>
        <end position="417"/>
    </location>
</feature>